<accession>A0ABW0NF44</accession>
<dbReference type="PANTHER" id="PTHR43638">
    <property type="entry name" value="OXIDOREDUCTASE, ALDO/KETO REDUCTASE FAMILY PROTEIN"/>
    <property type="match status" value="1"/>
</dbReference>
<dbReference type="PANTHER" id="PTHR43638:SF3">
    <property type="entry name" value="ALDEHYDE REDUCTASE"/>
    <property type="match status" value="1"/>
</dbReference>
<dbReference type="InterPro" id="IPR023210">
    <property type="entry name" value="NADP_OxRdtase_dom"/>
</dbReference>
<dbReference type="PRINTS" id="PR00069">
    <property type="entry name" value="ALDKETRDTASE"/>
</dbReference>
<dbReference type="InterPro" id="IPR020471">
    <property type="entry name" value="AKR"/>
</dbReference>
<dbReference type="EMBL" id="JBHSMF010000006">
    <property type="protein sequence ID" value="MFC5497597.1"/>
    <property type="molecule type" value="Genomic_DNA"/>
</dbReference>
<proteinExistence type="predicted"/>
<name>A0ABW0NF44_9BURK</name>
<evidence type="ECO:0000313" key="3">
    <source>
        <dbReference type="Proteomes" id="UP001596037"/>
    </source>
</evidence>
<feature type="domain" description="NADP-dependent oxidoreductase" evidence="1">
    <location>
        <begin position="17"/>
        <end position="255"/>
    </location>
</feature>
<protein>
    <submittedName>
        <fullName evidence="2">Aldo/keto reductase</fullName>
    </submittedName>
</protein>
<dbReference type="Gene3D" id="3.20.20.100">
    <property type="entry name" value="NADP-dependent oxidoreductase domain"/>
    <property type="match status" value="1"/>
</dbReference>
<dbReference type="Proteomes" id="UP001596037">
    <property type="component" value="Unassembled WGS sequence"/>
</dbReference>
<evidence type="ECO:0000259" key="1">
    <source>
        <dbReference type="Pfam" id="PF00248"/>
    </source>
</evidence>
<dbReference type="InterPro" id="IPR036812">
    <property type="entry name" value="NAD(P)_OxRdtase_dom_sf"/>
</dbReference>
<sequence>MHTRTIPASGAALPVVGCGTWIGFDVGSNPAALPQRAAVLDQLFGAGGRVIDSSPMYGSAEQVVGQLLDQAGSRARAFLATKVWTTGKRAGIESMERSMNLLRTDRIDLMQVHNLVDWRTHLETMRQWKDQGRISSIGVTHYTESAHPQLEDVLRTTPLDFVQLNYSLAARNAEKRLLPLAQERGVAVLVNLPFGGGSELRALRGRPLPAWAAEIGCASWNQVLLKFVLSQPAVTCVIPGTSNPAHMEDNAAAGTGVIPAPQFWSDKLAGLGF</sequence>
<dbReference type="SUPFAM" id="SSF51430">
    <property type="entry name" value="NAD(P)-linked oxidoreductase"/>
    <property type="match status" value="1"/>
</dbReference>
<reference evidence="3" key="1">
    <citation type="journal article" date="2019" name="Int. J. Syst. Evol. Microbiol.">
        <title>The Global Catalogue of Microorganisms (GCM) 10K type strain sequencing project: providing services to taxonomists for standard genome sequencing and annotation.</title>
        <authorList>
            <consortium name="The Broad Institute Genomics Platform"/>
            <consortium name="The Broad Institute Genome Sequencing Center for Infectious Disease"/>
            <person name="Wu L."/>
            <person name="Ma J."/>
        </authorList>
    </citation>
    <scope>NUCLEOTIDE SEQUENCE [LARGE SCALE GENOMIC DNA]</scope>
    <source>
        <strain evidence="3">CCUG 57401</strain>
    </source>
</reference>
<dbReference type="Pfam" id="PF00248">
    <property type="entry name" value="Aldo_ket_red"/>
    <property type="match status" value="1"/>
</dbReference>
<evidence type="ECO:0000313" key="2">
    <source>
        <dbReference type="EMBL" id="MFC5497597.1"/>
    </source>
</evidence>
<organism evidence="2 3">
    <name type="scientific">Caenimonas terrae</name>
    <dbReference type="NCBI Taxonomy" id="696074"/>
    <lineage>
        <taxon>Bacteria</taxon>
        <taxon>Pseudomonadati</taxon>
        <taxon>Pseudomonadota</taxon>
        <taxon>Betaproteobacteria</taxon>
        <taxon>Burkholderiales</taxon>
        <taxon>Comamonadaceae</taxon>
        <taxon>Caenimonas</taxon>
    </lineage>
</organism>
<dbReference type="RefSeq" id="WP_376849679.1">
    <property type="nucleotide sequence ID" value="NZ_JBHSMF010000006.1"/>
</dbReference>
<keyword evidence="3" id="KW-1185">Reference proteome</keyword>
<gene>
    <name evidence="2" type="ORF">ACFPOE_08640</name>
</gene>
<dbReference type="CDD" id="cd19095">
    <property type="entry name" value="AKR_PA4992-like"/>
    <property type="match status" value="1"/>
</dbReference>
<comment type="caution">
    <text evidence="2">The sequence shown here is derived from an EMBL/GenBank/DDBJ whole genome shotgun (WGS) entry which is preliminary data.</text>
</comment>